<reference evidence="5" key="1">
    <citation type="journal article" date="2019" name="Int. J. Syst. Evol. Microbiol.">
        <title>The Global Catalogue of Microorganisms (GCM) 10K type strain sequencing project: providing services to taxonomists for standard genome sequencing and annotation.</title>
        <authorList>
            <consortium name="The Broad Institute Genomics Platform"/>
            <consortium name="The Broad Institute Genome Sequencing Center for Infectious Disease"/>
            <person name="Wu L."/>
            <person name="Ma J."/>
        </authorList>
    </citation>
    <scope>NUCLEOTIDE SEQUENCE [LARGE SCALE GENOMIC DNA]</scope>
    <source>
        <strain evidence="5">KACC 12597</strain>
    </source>
</reference>
<accession>A0ABW4YBU5</accession>
<dbReference type="SUPFAM" id="SSF51735">
    <property type="entry name" value="NAD(P)-binding Rossmann-fold domains"/>
    <property type="match status" value="1"/>
</dbReference>
<dbReference type="InterPro" id="IPR050259">
    <property type="entry name" value="SDR"/>
</dbReference>
<name>A0ABW4YBU5_9GAMM</name>
<keyword evidence="4" id="KW-0560">Oxidoreductase</keyword>
<evidence type="ECO:0000256" key="2">
    <source>
        <dbReference type="RuleBase" id="RU000363"/>
    </source>
</evidence>
<comment type="similarity">
    <text evidence="1 2">Belongs to the short-chain dehydrogenases/reductases (SDR) family.</text>
</comment>
<dbReference type="EC" id="1.1.1.100" evidence="4"/>
<evidence type="ECO:0000259" key="3">
    <source>
        <dbReference type="SMART" id="SM00822"/>
    </source>
</evidence>
<organism evidence="4 5">
    <name type="scientific">Thiorhodococcus fuscus</name>
    <dbReference type="NCBI Taxonomy" id="527200"/>
    <lineage>
        <taxon>Bacteria</taxon>
        <taxon>Pseudomonadati</taxon>
        <taxon>Pseudomonadota</taxon>
        <taxon>Gammaproteobacteria</taxon>
        <taxon>Chromatiales</taxon>
        <taxon>Chromatiaceae</taxon>
        <taxon>Thiorhodococcus</taxon>
    </lineage>
</organism>
<gene>
    <name evidence="4" type="primary">fabG</name>
    <name evidence="4" type="ORF">ACFSJC_14375</name>
</gene>
<evidence type="ECO:0000256" key="1">
    <source>
        <dbReference type="ARBA" id="ARBA00006484"/>
    </source>
</evidence>
<dbReference type="InterPro" id="IPR002347">
    <property type="entry name" value="SDR_fam"/>
</dbReference>
<evidence type="ECO:0000313" key="5">
    <source>
        <dbReference type="Proteomes" id="UP001597337"/>
    </source>
</evidence>
<dbReference type="PANTHER" id="PTHR42879:SF2">
    <property type="entry name" value="3-OXOACYL-[ACYL-CARRIER-PROTEIN] REDUCTASE FABG"/>
    <property type="match status" value="1"/>
</dbReference>
<dbReference type="SMART" id="SM00822">
    <property type="entry name" value="PKS_KR"/>
    <property type="match status" value="1"/>
</dbReference>
<dbReference type="Pfam" id="PF00106">
    <property type="entry name" value="adh_short"/>
    <property type="match status" value="1"/>
</dbReference>
<dbReference type="InterPro" id="IPR036291">
    <property type="entry name" value="NAD(P)-bd_dom_sf"/>
</dbReference>
<dbReference type="Gene3D" id="3.40.50.720">
    <property type="entry name" value="NAD(P)-binding Rossmann-like Domain"/>
    <property type="match status" value="1"/>
</dbReference>
<dbReference type="PRINTS" id="PR00080">
    <property type="entry name" value="SDRFAMILY"/>
</dbReference>
<dbReference type="GO" id="GO:0004316">
    <property type="term" value="F:3-oxoacyl-[acyl-carrier-protein] reductase (NADPH) activity"/>
    <property type="evidence" value="ECO:0007669"/>
    <property type="project" value="UniProtKB-EC"/>
</dbReference>
<dbReference type="EMBL" id="JBHUHX010000040">
    <property type="protein sequence ID" value="MFD2113033.1"/>
    <property type="molecule type" value="Genomic_DNA"/>
</dbReference>
<dbReference type="PANTHER" id="PTHR42879">
    <property type="entry name" value="3-OXOACYL-(ACYL-CARRIER-PROTEIN) REDUCTASE"/>
    <property type="match status" value="1"/>
</dbReference>
<dbReference type="RefSeq" id="WP_386027693.1">
    <property type="nucleotide sequence ID" value="NZ_JBHUHX010000040.1"/>
</dbReference>
<dbReference type="Proteomes" id="UP001597337">
    <property type="component" value="Unassembled WGS sequence"/>
</dbReference>
<proteinExistence type="inferred from homology"/>
<evidence type="ECO:0000313" key="4">
    <source>
        <dbReference type="EMBL" id="MFD2113033.1"/>
    </source>
</evidence>
<dbReference type="NCBIfam" id="NF004200">
    <property type="entry name" value="PRK05653.1-5"/>
    <property type="match status" value="1"/>
</dbReference>
<protein>
    <submittedName>
        <fullName evidence="4">3-oxoacyl-ACP reductase FabG</fullName>
        <ecNumber evidence="4">1.1.1.100</ecNumber>
    </submittedName>
</protein>
<comment type="caution">
    <text evidence="4">The sequence shown here is derived from an EMBL/GenBank/DDBJ whole genome shotgun (WGS) entry which is preliminary data.</text>
</comment>
<feature type="domain" description="Ketoreductase" evidence="3">
    <location>
        <begin position="2"/>
        <end position="185"/>
    </location>
</feature>
<dbReference type="PRINTS" id="PR00081">
    <property type="entry name" value="GDHRDH"/>
</dbReference>
<dbReference type="InterPro" id="IPR057326">
    <property type="entry name" value="KR_dom"/>
</dbReference>
<dbReference type="NCBIfam" id="NF009466">
    <property type="entry name" value="PRK12826.1-2"/>
    <property type="match status" value="1"/>
</dbReference>
<sequence>MKRALVTGATGEIGSRIARRLAAEGLRVHVHTHRRMERAEALVEEIATAGGNASVVSFDVTDPEDSKRALDRLLSEGPIQVLVNNAGIHRDAPMAGMDFMQWKAVVDVSLSGFFNVTQPLLLPMIGTRWGRIVNISSISGVLGNQGQTNYAAAKAGLHGATKSLARELAKRGITVNAIAPGIIDSESTRALFDRAAIERLVPMRRAGRPEEVADLVAYLVCGDSGYLSGQIISLDGAMT</sequence>
<keyword evidence="5" id="KW-1185">Reference proteome</keyword>